<dbReference type="Pfam" id="PF16810">
    <property type="entry name" value="RXLR"/>
    <property type="match status" value="1"/>
</dbReference>
<dbReference type="InterPro" id="IPR031825">
    <property type="entry name" value="RXLR"/>
</dbReference>
<dbReference type="AlphaFoldDB" id="G1FS10"/>
<evidence type="ECO:0000256" key="4">
    <source>
        <dbReference type="ARBA" id="ARBA00022729"/>
    </source>
</evidence>
<evidence type="ECO:0000256" key="3">
    <source>
        <dbReference type="ARBA" id="ARBA00022525"/>
    </source>
</evidence>
<dbReference type="EMBL" id="JN254085">
    <property type="protein sequence ID" value="AEK80898.1"/>
    <property type="molecule type" value="Genomic_DNA"/>
</dbReference>
<feature type="signal peptide" evidence="5">
    <location>
        <begin position="1"/>
        <end position="20"/>
    </location>
</feature>
<evidence type="ECO:0000313" key="6">
    <source>
        <dbReference type="EMBL" id="AEK80898.1"/>
    </source>
</evidence>
<name>G1FS10_PHYSO</name>
<comment type="similarity">
    <text evidence="2 5">Belongs to the RxLR effector family.</text>
</comment>
<dbReference type="VEuPathDB" id="FungiDB:PHYSODRAFT_286533"/>
<comment type="function">
    <text evidence="5">Effector that suppresses plant defense responses during pathogen infection.</text>
</comment>
<evidence type="ECO:0000256" key="1">
    <source>
        <dbReference type="ARBA" id="ARBA00004613"/>
    </source>
</evidence>
<keyword evidence="4 5" id="KW-0732">Signal</keyword>
<organism evidence="6">
    <name type="scientific">Phytophthora sojae</name>
    <name type="common">Soybean stem and root rot agent</name>
    <name type="synonym">Phytophthora megasperma f. sp. glycines</name>
    <dbReference type="NCBI Taxonomy" id="67593"/>
    <lineage>
        <taxon>Eukaryota</taxon>
        <taxon>Sar</taxon>
        <taxon>Stramenopiles</taxon>
        <taxon>Oomycota</taxon>
        <taxon>Peronosporomycetes</taxon>
        <taxon>Peronosporales</taxon>
        <taxon>Peronosporaceae</taxon>
        <taxon>Phytophthora</taxon>
    </lineage>
</organism>
<sequence>MRVAPVLLLIAATFLAASEALSTTTDSNKVKTSQVILPSGPSLRLLRKHNKVVDEDEDSSEGRTLTDLQMAEMEKFAEKLGMNWARVQSGTMYTRSTRNTRRR</sequence>
<comment type="domain">
    <text evidence="5">The RxLR-dEER motif acts to carry the protein into the host cell cytoplasm through binding to cell surface phosphatidylinositol-3-phosphate.</text>
</comment>
<keyword evidence="3 5" id="KW-0964">Secreted</keyword>
<protein>
    <recommendedName>
        <fullName evidence="5">RxLR effector protein</fullName>
    </recommendedName>
</protein>
<evidence type="ECO:0000256" key="5">
    <source>
        <dbReference type="RuleBase" id="RU367124"/>
    </source>
</evidence>
<accession>G1FS10</accession>
<comment type="subcellular location">
    <subcellularLocation>
        <location evidence="1 5">Secreted</location>
    </subcellularLocation>
</comment>
<evidence type="ECO:0000256" key="2">
    <source>
        <dbReference type="ARBA" id="ARBA00010400"/>
    </source>
</evidence>
<gene>
    <name evidence="6" type="primary">Avh</name>
</gene>
<feature type="chain" id="PRO_5044965694" description="RxLR effector protein" evidence="5">
    <location>
        <begin position="21"/>
        <end position="103"/>
    </location>
</feature>
<reference evidence="6" key="1">
    <citation type="journal article" date="2011" name="Plant Cell">
        <title>Transcriptional programming and functional interactions within the Phytophthora sojae RXLR effector repertoire.</title>
        <authorList>
            <person name="Wang Q."/>
            <person name="Han C."/>
            <person name="Ferreira A.O."/>
            <person name="Yu X."/>
            <person name="Ye W."/>
            <person name="Tripathy S."/>
            <person name="Kale S.D."/>
            <person name="Gu B."/>
            <person name="Sheng Y."/>
            <person name="Sui Y."/>
            <person name="Wang X."/>
            <person name="Zhang Z."/>
            <person name="Cheng B."/>
            <person name="Dong S."/>
            <person name="Shan W."/>
            <person name="Zheng X."/>
            <person name="Dou D."/>
            <person name="Tyler B.M."/>
            <person name="Wang Y."/>
        </authorList>
    </citation>
    <scope>NUCLEOTIDE SEQUENCE</scope>
    <source>
        <strain evidence="6">P7074</strain>
    </source>
</reference>
<proteinExistence type="inferred from homology"/>